<name>A0A1R3IND9_COCAP</name>
<dbReference type="Gramene" id="OMO84092">
    <property type="protein sequence ID" value="OMO84092"/>
    <property type="gene ID" value="CCACVL1_11002"/>
</dbReference>
<dbReference type="AlphaFoldDB" id="A0A1R3IND9"/>
<reference evidence="2 3" key="1">
    <citation type="submission" date="2013-09" db="EMBL/GenBank/DDBJ databases">
        <title>Corchorus capsularis genome sequencing.</title>
        <authorList>
            <person name="Alam M."/>
            <person name="Haque M.S."/>
            <person name="Islam M.S."/>
            <person name="Emdad E.M."/>
            <person name="Islam M.M."/>
            <person name="Ahmed B."/>
            <person name="Halim A."/>
            <person name="Hossen Q.M.M."/>
            <person name="Hossain M.Z."/>
            <person name="Ahmed R."/>
            <person name="Khan M.M."/>
            <person name="Islam R."/>
            <person name="Rashid M.M."/>
            <person name="Khan S.A."/>
            <person name="Rahman M.S."/>
            <person name="Alam M."/>
        </authorList>
    </citation>
    <scope>NUCLEOTIDE SEQUENCE [LARGE SCALE GENOMIC DNA]</scope>
    <source>
        <strain evidence="3">cv. CVL-1</strain>
        <tissue evidence="2">Whole seedling</tissue>
    </source>
</reference>
<evidence type="ECO:0000256" key="1">
    <source>
        <dbReference type="SAM" id="MobiDB-lite"/>
    </source>
</evidence>
<comment type="caution">
    <text evidence="2">The sequence shown here is derived from an EMBL/GenBank/DDBJ whole genome shotgun (WGS) entry which is preliminary data.</text>
</comment>
<proteinExistence type="predicted"/>
<dbReference type="OrthoDB" id="1751855at2759"/>
<dbReference type="EMBL" id="AWWV01009772">
    <property type="protein sequence ID" value="OMO84092.1"/>
    <property type="molecule type" value="Genomic_DNA"/>
</dbReference>
<dbReference type="Proteomes" id="UP000188268">
    <property type="component" value="Unassembled WGS sequence"/>
</dbReference>
<sequence length="273" mass="31315">MMYQHQAKKKPHDGSRTYSFDVSKTNEVFDFLLKSGIIKLPPEHVLPSSDDVKGREYGKYHDSWRHSTKNCTMFRNIVQEMIEKGILKFLELPKKYIRVDKNPFVAPVHMVALNLLKDGQLTSKDARKKEMTPKGAKSATTSSLKGDFQQEDKVHRHSSRRNGDEVESKPLGSHLSWLLSLTMATMRLKAPRRKLEYYLTDNEEKYLMASRSSAKKKQVQRKLDFSSHTPLQKEEKAIETCLKLGGQTKCLSSISQAKQDGNWRIIHNGVPLV</sequence>
<keyword evidence="3" id="KW-1185">Reference proteome</keyword>
<accession>A0A1R3IND9</accession>
<gene>
    <name evidence="2" type="ORF">CCACVL1_11002</name>
</gene>
<feature type="region of interest" description="Disordered" evidence="1">
    <location>
        <begin position="124"/>
        <end position="169"/>
    </location>
</feature>
<protein>
    <submittedName>
        <fullName evidence="2">Uncharacterized protein</fullName>
    </submittedName>
</protein>
<evidence type="ECO:0000313" key="2">
    <source>
        <dbReference type="EMBL" id="OMO84092.1"/>
    </source>
</evidence>
<evidence type="ECO:0000313" key="3">
    <source>
        <dbReference type="Proteomes" id="UP000188268"/>
    </source>
</evidence>
<organism evidence="2 3">
    <name type="scientific">Corchorus capsularis</name>
    <name type="common">Jute</name>
    <dbReference type="NCBI Taxonomy" id="210143"/>
    <lineage>
        <taxon>Eukaryota</taxon>
        <taxon>Viridiplantae</taxon>
        <taxon>Streptophyta</taxon>
        <taxon>Embryophyta</taxon>
        <taxon>Tracheophyta</taxon>
        <taxon>Spermatophyta</taxon>
        <taxon>Magnoliopsida</taxon>
        <taxon>eudicotyledons</taxon>
        <taxon>Gunneridae</taxon>
        <taxon>Pentapetalae</taxon>
        <taxon>rosids</taxon>
        <taxon>malvids</taxon>
        <taxon>Malvales</taxon>
        <taxon>Malvaceae</taxon>
        <taxon>Grewioideae</taxon>
        <taxon>Apeibeae</taxon>
        <taxon>Corchorus</taxon>
    </lineage>
</organism>